<name>A0A2U8VLN0_9HYPH</name>
<accession>A0A2U8VLN0</accession>
<keyword evidence="4" id="KW-1185">Reference proteome</keyword>
<dbReference type="EMBL" id="CP029551">
    <property type="protein sequence ID" value="AWN34351.1"/>
    <property type="molecule type" value="Genomic_DNA"/>
</dbReference>
<evidence type="ECO:0000256" key="2">
    <source>
        <dbReference type="SAM" id="SignalP"/>
    </source>
</evidence>
<dbReference type="AlphaFoldDB" id="A0A2U8VLN0"/>
<protein>
    <submittedName>
        <fullName evidence="3">Uncharacterized protein</fullName>
    </submittedName>
</protein>
<organism evidence="3 4">
    <name type="scientific">Methylobacterium radiodurans</name>
    <dbReference type="NCBI Taxonomy" id="2202828"/>
    <lineage>
        <taxon>Bacteria</taxon>
        <taxon>Pseudomonadati</taxon>
        <taxon>Pseudomonadota</taxon>
        <taxon>Alphaproteobacteria</taxon>
        <taxon>Hyphomicrobiales</taxon>
        <taxon>Methylobacteriaceae</taxon>
        <taxon>Methylobacterium</taxon>
    </lineage>
</organism>
<reference evidence="3 4" key="1">
    <citation type="submission" date="2018-05" db="EMBL/GenBank/DDBJ databases">
        <title>Complete Genome Sequence of Methylobacterium sp. 17Sr1-43.</title>
        <authorList>
            <person name="Srinivasan S."/>
        </authorList>
    </citation>
    <scope>NUCLEOTIDE SEQUENCE [LARGE SCALE GENOMIC DNA]</scope>
    <source>
        <strain evidence="3 4">17Sr1-43</strain>
    </source>
</reference>
<feature type="chain" id="PRO_5016032565" evidence="2">
    <location>
        <begin position="24"/>
        <end position="88"/>
    </location>
</feature>
<evidence type="ECO:0000313" key="4">
    <source>
        <dbReference type="Proteomes" id="UP000246058"/>
    </source>
</evidence>
<evidence type="ECO:0000313" key="3">
    <source>
        <dbReference type="EMBL" id="AWN34351.1"/>
    </source>
</evidence>
<keyword evidence="2" id="KW-0732">Signal</keyword>
<sequence>MPLARSTLPVALVLAAVPVAAHAQAPDLTGTGGGPTTTITAPYTNREGVTKPPGAALGPGDEPSAAAQRREQRAIERIEDSICTGCED</sequence>
<dbReference type="RefSeq" id="WP_109949492.1">
    <property type="nucleotide sequence ID" value="NZ_CP029551.1"/>
</dbReference>
<dbReference type="Proteomes" id="UP000246058">
    <property type="component" value="Chromosome"/>
</dbReference>
<feature type="signal peptide" evidence="2">
    <location>
        <begin position="1"/>
        <end position="23"/>
    </location>
</feature>
<proteinExistence type="predicted"/>
<feature type="region of interest" description="Disordered" evidence="1">
    <location>
        <begin position="24"/>
        <end position="67"/>
    </location>
</feature>
<dbReference type="KEGG" id="meti:DK427_00170"/>
<gene>
    <name evidence="3" type="ORF">DK427_00170</name>
</gene>
<evidence type="ECO:0000256" key="1">
    <source>
        <dbReference type="SAM" id="MobiDB-lite"/>
    </source>
</evidence>